<dbReference type="PIRSF" id="PIRSF005650">
    <property type="entry name" value="Uridylate_kin"/>
    <property type="match status" value="1"/>
</dbReference>
<evidence type="ECO:0000256" key="9">
    <source>
        <dbReference type="ARBA" id="ARBA00022975"/>
    </source>
</evidence>
<dbReference type="RefSeq" id="WP_015232818.1">
    <property type="nucleotide sequence ID" value="NC_019791.1"/>
</dbReference>
<evidence type="ECO:0000259" key="12">
    <source>
        <dbReference type="Pfam" id="PF00696"/>
    </source>
</evidence>
<comment type="subunit">
    <text evidence="11">Homohexamer.</text>
</comment>
<feature type="binding site" evidence="11">
    <location>
        <begin position="114"/>
        <end position="120"/>
    </location>
    <ligand>
        <name>UMP</name>
        <dbReference type="ChEBI" id="CHEBI:57865"/>
    </ligand>
</feature>
<dbReference type="GO" id="GO:0033862">
    <property type="term" value="F:UMP kinase activity"/>
    <property type="evidence" value="ECO:0007669"/>
    <property type="project" value="UniProtKB-EC"/>
</dbReference>
<evidence type="ECO:0000256" key="2">
    <source>
        <dbReference type="ARBA" id="ARBA00004791"/>
    </source>
</evidence>
<dbReference type="Gene3D" id="3.40.1160.10">
    <property type="entry name" value="Acetylglutamate kinase-like"/>
    <property type="match status" value="1"/>
</dbReference>
<protein>
    <recommendedName>
        <fullName evidence="11">Uridylate kinase</fullName>
        <shortName evidence="11">UK</shortName>
        <ecNumber evidence="11">2.7.4.22</ecNumber>
    </recommendedName>
    <alternativeName>
        <fullName evidence="11">Uridine monophosphate kinase</fullName>
        <shortName evidence="11">UMP kinase</shortName>
        <shortName evidence="11">UMPK</shortName>
    </alternativeName>
</protein>
<evidence type="ECO:0000313" key="13">
    <source>
        <dbReference type="EMBL" id="AFZ70921.1"/>
    </source>
</evidence>
<dbReference type="PANTHER" id="PTHR42833:SF4">
    <property type="entry name" value="URIDYLATE KINASE PUMPKIN, CHLOROPLASTIC"/>
    <property type="match status" value="1"/>
</dbReference>
<dbReference type="SUPFAM" id="SSF53633">
    <property type="entry name" value="Carbamate kinase-like"/>
    <property type="match status" value="1"/>
</dbReference>
<comment type="subcellular location">
    <subcellularLocation>
        <location evidence="1 11">Cytoplasm</location>
    </subcellularLocation>
</comment>
<keyword evidence="14" id="KW-1185">Reference proteome</keyword>
<evidence type="ECO:0000256" key="3">
    <source>
        <dbReference type="ARBA" id="ARBA00007614"/>
    </source>
</evidence>
<feature type="binding site" evidence="11">
    <location>
        <position position="142"/>
    </location>
    <ligand>
        <name>ATP</name>
        <dbReference type="ChEBI" id="CHEBI:30616"/>
    </ligand>
</feature>
<keyword evidence="7 11" id="KW-0418">Kinase</keyword>
<evidence type="ECO:0000256" key="6">
    <source>
        <dbReference type="ARBA" id="ARBA00022741"/>
    </source>
</evidence>
<dbReference type="GO" id="GO:0006225">
    <property type="term" value="P:UDP biosynthetic process"/>
    <property type="evidence" value="ECO:0007669"/>
    <property type="project" value="TreeGrafter"/>
</dbReference>
<comment type="function">
    <text evidence="11">Catalyzes the reversible phosphorylation of UMP to UDP.</text>
</comment>
<dbReference type="Proteomes" id="UP000010469">
    <property type="component" value="Chromosome"/>
</dbReference>
<dbReference type="FunCoup" id="L0AAL3">
    <property type="interactions" value="84"/>
</dbReference>
<evidence type="ECO:0000256" key="10">
    <source>
        <dbReference type="ARBA" id="ARBA00047767"/>
    </source>
</evidence>
<dbReference type="UniPathway" id="UPA00159">
    <property type="reaction ID" value="UER00275"/>
</dbReference>
<dbReference type="InterPro" id="IPR011818">
    <property type="entry name" value="Uridylate_kinase_arch/spir"/>
</dbReference>
<feature type="binding site" evidence="11">
    <location>
        <position position="44"/>
    </location>
    <ligand>
        <name>UMP</name>
        <dbReference type="ChEBI" id="CHEBI:57865"/>
    </ligand>
</feature>
<dbReference type="InterPro" id="IPR011817">
    <property type="entry name" value="Uridylate_kinase"/>
</dbReference>
<dbReference type="GeneID" id="14212462"/>
<dbReference type="KEGG" id="clg:Calag_1202"/>
<dbReference type="AlphaFoldDB" id="L0AAL3"/>
<comment type="activity regulation">
    <text evidence="11">Inhibited by UTP.</text>
</comment>
<evidence type="ECO:0000256" key="1">
    <source>
        <dbReference type="ARBA" id="ARBA00004496"/>
    </source>
</evidence>
<feature type="binding site" evidence="11">
    <location>
        <position position="49"/>
    </location>
    <ligand>
        <name>ATP</name>
        <dbReference type="ChEBI" id="CHEBI:30616"/>
    </ligand>
</feature>
<comment type="similarity">
    <text evidence="3 11">Belongs to the UMP kinase family.</text>
</comment>
<dbReference type="EMBL" id="CP003378">
    <property type="protein sequence ID" value="AFZ70921.1"/>
    <property type="molecule type" value="Genomic_DNA"/>
</dbReference>
<evidence type="ECO:0000256" key="5">
    <source>
        <dbReference type="ARBA" id="ARBA00022679"/>
    </source>
</evidence>
<keyword evidence="9 11" id="KW-0665">Pyrimidine biosynthesis</keyword>
<sequence length="226" mass="25054">MEKIVIKISGSLLYPPDKKYYEKTREVIGKIINKGYRIGIVVGGGPLARSYINSLRELNIQESILDILGIESARLNALSLSSALQPYSIPKVPKDLTEAIEIFSNNLIPILGGLQPGHSTNAVSMVLAESLNANVVINMLNNIDGIYDKNPNDPRSKKLDKITYKEMEELIKNMNQIAGGYELLDHVAFELIKRSKIKVIFINGKDPENLLKVINGEKIGTELIPD</sequence>
<dbReference type="GO" id="GO:0044210">
    <property type="term" value="P:'de novo' CTP biosynthetic process"/>
    <property type="evidence" value="ECO:0007669"/>
    <property type="project" value="UniProtKB-UniRule"/>
</dbReference>
<keyword evidence="4 11" id="KW-0963">Cytoplasm</keyword>
<feature type="binding site" evidence="11">
    <location>
        <begin position="7"/>
        <end position="11"/>
    </location>
    <ligand>
        <name>ATP</name>
        <dbReference type="ChEBI" id="CHEBI:30616"/>
    </ligand>
</feature>
<evidence type="ECO:0000256" key="11">
    <source>
        <dbReference type="HAMAP-Rule" id="MF_01220"/>
    </source>
</evidence>
<dbReference type="EC" id="2.7.4.22" evidence="11"/>
<dbReference type="PANTHER" id="PTHR42833">
    <property type="entry name" value="URIDYLATE KINASE"/>
    <property type="match status" value="1"/>
</dbReference>
<dbReference type="OrthoDB" id="372251at2157"/>
<comment type="pathway">
    <text evidence="2 11">Pyrimidine metabolism; CTP biosynthesis via de novo pathway; UDP from UMP (UMPK route): step 1/1.</text>
</comment>
<dbReference type="eggNOG" id="arCOG00858">
    <property type="taxonomic scope" value="Archaea"/>
</dbReference>
<keyword evidence="6 11" id="KW-0547">Nucleotide-binding</keyword>
<comment type="caution">
    <text evidence="11">Lacks conserved residue(s) required for the propagation of feature annotation.</text>
</comment>
<accession>L0AAL3</accession>
<dbReference type="InterPro" id="IPR036393">
    <property type="entry name" value="AceGlu_kinase-like_sf"/>
</dbReference>
<dbReference type="STRING" id="1056495.Calag_1202"/>
<evidence type="ECO:0000256" key="4">
    <source>
        <dbReference type="ARBA" id="ARBA00022490"/>
    </source>
</evidence>
<feature type="binding site" evidence="11">
    <location>
        <position position="66"/>
    </location>
    <ligand>
        <name>UMP</name>
        <dbReference type="ChEBI" id="CHEBI:57865"/>
    </ligand>
</feature>
<dbReference type="Pfam" id="PF00696">
    <property type="entry name" value="AA_kinase"/>
    <property type="match status" value="1"/>
</dbReference>
<evidence type="ECO:0000313" key="14">
    <source>
        <dbReference type="Proteomes" id="UP000010469"/>
    </source>
</evidence>
<organism evidence="13 14">
    <name type="scientific">Caldisphaera lagunensis (strain DSM 15908 / JCM 11604 / ANMR 0165 / IC-154)</name>
    <dbReference type="NCBI Taxonomy" id="1056495"/>
    <lineage>
        <taxon>Archaea</taxon>
        <taxon>Thermoproteota</taxon>
        <taxon>Thermoprotei</taxon>
        <taxon>Acidilobales</taxon>
        <taxon>Caldisphaeraceae</taxon>
        <taxon>Caldisphaera</taxon>
    </lineage>
</organism>
<gene>
    <name evidence="11" type="primary">pyrH</name>
    <name evidence="13" type="ordered locus">Calag_1202</name>
</gene>
<keyword evidence="5 11" id="KW-0808">Transferase</keyword>
<dbReference type="GO" id="GO:0005737">
    <property type="term" value="C:cytoplasm"/>
    <property type="evidence" value="ECO:0007669"/>
    <property type="project" value="UniProtKB-SubCell"/>
</dbReference>
<reference evidence="14" key="1">
    <citation type="submission" date="2012-03" db="EMBL/GenBank/DDBJ databases">
        <title>Complete genome of Caldisphaera lagunensis DSM 15908.</title>
        <authorList>
            <person name="Lucas S."/>
            <person name="Copeland A."/>
            <person name="Lapidus A."/>
            <person name="Glavina del Rio T."/>
            <person name="Dalin E."/>
            <person name="Tice H."/>
            <person name="Bruce D."/>
            <person name="Goodwin L."/>
            <person name="Pitluck S."/>
            <person name="Peters L."/>
            <person name="Mikhailova N."/>
            <person name="Teshima H."/>
            <person name="Kyrpides N."/>
            <person name="Mavromatis K."/>
            <person name="Ivanova N."/>
            <person name="Brettin T."/>
            <person name="Detter J.C."/>
            <person name="Han C."/>
            <person name="Larimer F."/>
            <person name="Land M."/>
            <person name="Hauser L."/>
            <person name="Markowitz V."/>
            <person name="Cheng J.-F."/>
            <person name="Hugenholtz P."/>
            <person name="Woyke T."/>
            <person name="Wu D."/>
            <person name="Spring S."/>
            <person name="Schroeder M."/>
            <person name="Brambilla E."/>
            <person name="Klenk H.-P."/>
            <person name="Eisen J.A."/>
        </authorList>
    </citation>
    <scope>NUCLEOTIDE SEQUENCE [LARGE SCALE GENOMIC DNA]</scope>
    <source>
        <strain evidence="14">DSM 15908 / JCM 11604 / IC-154</strain>
    </source>
</reference>
<dbReference type="HAMAP" id="MF_01220_A">
    <property type="entry name" value="PyrH_A"/>
    <property type="match status" value="1"/>
</dbReference>
<comment type="catalytic activity">
    <reaction evidence="10 11">
        <text>UMP + ATP = UDP + ADP</text>
        <dbReference type="Rhea" id="RHEA:24400"/>
        <dbReference type="ChEBI" id="CHEBI:30616"/>
        <dbReference type="ChEBI" id="CHEBI:57865"/>
        <dbReference type="ChEBI" id="CHEBI:58223"/>
        <dbReference type="ChEBI" id="CHEBI:456216"/>
        <dbReference type="EC" id="2.7.4.22"/>
    </reaction>
</comment>
<keyword evidence="8 11" id="KW-0067">ATP-binding</keyword>
<dbReference type="HOGENOM" id="CLU_079546_0_0_2"/>
<dbReference type="InterPro" id="IPR001048">
    <property type="entry name" value="Asp/Glu/Uridylate_kinase"/>
</dbReference>
<proteinExistence type="inferred from homology"/>
<dbReference type="GO" id="GO:0005524">
    <property type="term" value="F:ATP binding"/>
    <property type="evidence" value="ECO:0007669"/>
    <property type="project" value="UniProtKB-KW"/>
</dbReference>
<dbReference type="InParanoid" id="L0AAL3"/>
<evidence type="ECO:0000256" key="7">
    <source>
        <dbReference type="ARBA" id="ARBA00022777"/>
    </source>
</evidence>
<dbReference type="NCBIfam" id="TIGR02076">
    <property type="entry name" value="pyrH_arch"/>
    <property type="match status" value="1"/>
</dbReference>
<feature type="binding site" evidence="11">
    <location>
        <position position="45"/>
    </location>
    <ligand>
        <name>ATP</name>
        <dbReference type="ChEBI" id="CHEBI:30616"/>
    </ligand>
</feature>
<evidence type="ECO:0000256" key="8">
    <source>
        <dbReference type="ARBA" id="ARBA00022840"/>
    </source>
</evidence>
<feature type="binding site" evidence="11">
    <location>
        <position position="147"/>
    </location>
    <ligand>
        <name>ATP</name>
        <dbReference type="ChEBI" id="CHEBI:30616"/>
    </ligand>
</feature>
<name>L0AAL3_CALLD</name>
<feature type="domain" description="Aspartate/glutamate/uridylate kinase" evidence="12">
    <location>
        <begin position="3"/>
        <end position="203"/>
    </location>
</feature>